<dbReference type="InterPro" id="IPR000863">
    <property type="entry name" value="Sulfotransferase_dom"/>
</dbReference>
<proteinExistence type="predicted"/>
<evidence type="ECO:0000313" key="2">
    <source>
        <dbReference type="EMBL" id="BAN36206.1"/>
    </source>
</evidence>
<dbReference type="Gene3D" id="3.40.50.300">
    <property type="entry name" value="P-loop containing nucleotide triphosphate hydrolases"/>
    <property type="match status" value="1"/>
</dbReference>
<dbReference type="Pfam" id="PF00685">
    <property type="entry name" value="Sulfotransfer_1"/>
    <property type="match status" value="1"/>
</dbReference>
<evidence type="ECO:0000313" key="3">
    <source>
        <dbReference type="Proteomes" id="UP000015559"/>
    </source>
</evidence>
<gene>
    <name evidence="2" type="ORF">SCD_n02398</name>
</gene>
<dbReference type="EMBL" id="AP013066">
    <property type="protein sequence ID" value="BAN36206.1"/>
    <property type="molecule type" value="Genomic_DNA"/>
</dbReference>
<name>S6AIW8_SULDS</name>
<accession>S6AIW8</accession>
<dbReference type="STRING" id="1163617.SCD_n02398"/>
<dbReference type="GO" id="GO:0008146">
    <property type="term" value="F:sulfotransferase activity"/>
    <property type="evidence" value="ECO:0007669"/>
    <property type="project" value="InterPro"/>
</dbReference>
<dbReference type="SUPFAM" id="SSF52540">
    <property type="entry name" value="P-loop containing nucleoside triphosphate hydrolases"/>
    <property type="match status" value="1"/>
</dbReference>
<dbReference type="Proteomes" id="UP000015559">
    <property type="component" value="Chromosome"/>
</dbReference>
<evidence type="ECO:0000259" key="1">
    <source>
        <dbReference type="Pfam" id="PF00685"/>
    </source>
</evidence>
<keyword evidence="3" id="KW-1185">Reference proteome</keyword>
<reference evidence="2 3" key="1">
    <citation type="journal article" date="2012" name="Appl. Environ. Microbiol.">
        <title>Draft genome sequence of a psychrotolerant sulfur-oxidizing bacterium, Sulfuricella denitrificans skB26, and proteomic insights into cold adaptation.</title>
        <authorList>
            <person name="Watanabe T."/>
            <person name="Kojima H."/>
            <person name="Fukui M."/>
        </authorList>
    </citation>
    <scope>NUCLEOTIDE SEQUENCE [LARGE SCALE GENOMIC DNA]</scope>
    <source>
        <strain evidence="3">skB26</strain>
    </source>
</reference>
<protein>
    <recommendedName>
        <fullName evidence="1">Sulfotransferase domain-containing protein</fullName>
    </recommendedName>
</protein>
<organism evidence="2 3">
    <name type="scientific">Sulfuricella denitrificans (strain DSM 22764 / NBRC 105220 / skB26)</name>
    <dbReference type="NCBI Taxonomy" id="1163617"/>
    <lineage>
        <taxon>Bacteria</taxon>
        <taxon>Pseudomonadati</taxon>
        <taxon>Pseudomonadota</taxon>
        <taxon>Betaproteobacteria</taxon>
        <taxon>Nitrosomonadales</taxon>
        <taxon>Sulfuricellaceae</taxon>
        <taxon>Sulfuricella</taxon>
    </lineage>
</organism>
<dbReference type="KEGG" id="sdr:SCD_n02398"/>
<dbReference type="InterPro" id="IPR027417">
    <property type="entry name" value="P-loop_NTPase"/>
</dbReference>
<feature type="domain" description="Sulfotransferase" evidence="1">
    <location>
        <begin position="86"/>
        <end position="197"/>
    </location>
</feature>
<dbReference type="AlphaFoldDB" id="S6AIW8"/>
<dbReference type="HOGENOM" id="CLU_1155915_0_0_4"/>
<dbReference type="OrthoDB" id="9804504at2"/>
<dbReference type="eggNOG" id="ENOG5033YB0">
    <property type="taxonomic scope" value="Bacteria"/>
</dbReference>
<sequence>MSMRLLKKIINRALNSDGSVSVDSPEIIKAVTDNPAFPYLVSFSRTGSHWLRMIMELYFEMPSLVRAFYFKDVADFTCYHTHDMDLKLRRENVLYLYRNPVETVYSQLCYYKEDYNDQERRHYWTNLYAQHLAKWLVHDDFTKKKTVITYEGMKVDMAHEFVKICLHFGEELDVCKLEAALEKSSKAELKKKTMHDAQVVNLTTEYQINRNVFAEEYTDRIYSEIYSCEPELQHWLPKFS</sequence>